<proteinExistence type="inferred from homology"/>
<feature type="domain" description="EamA" evidence="3">
    <location>
        <begin position="11"/>
        <end position="107"/>
    </location>
</feature>
<name>A0A1T4LVL8_9FIRM</name>
<sequence length="112" mass="13039">MKKSRMIVILFAIYLIYSLSVLMSKFASLQENELYFLLFYGISLLFLFIYAIGWQIIIKNIPLSVAYPLKVIVIIFGMIFGYFIFKEQITFKMIIGTALIFIGVFYVGKAYE</sequence>
<feature type="transmembrane region" description="Helical" evidence="2">
    <location>
        <begin position="7"/>
        <end position="28"/>
    </location>
</feature>
<dbReference type="EMBL" id="FUWY01000002">
    <property type="protein sequence ID" value="SJZ58504.1"/>
    <property type="molecule type" value="Genomic_DNA"/>
</dbReference>
<dbReference type="InterPro" id="IPR000620">
    <property type="entry name" value="EamA_dom"/>
</dbReference>
<evidence type="ECO:0000313" key="5">
    <source>
        <dbReference type="Proteomes" id="UP000243297"/>
    </source>
</evidence>
<evidence type="ECO:0000259" key="3">
    <source>
        <dbReference type="Pfam" id="PF00892"/>
    </source>
</evidence>
<dbReference type="STRING" id="118967.SAMN02745191_1056"/>
<dbReference type="Proteomes" id="UP000243297">
    <property type="component" value="Unassembled WGS sequence"/>
</dbReference>
<keyword evidence="2" id="KW-0812">Transmembrane</keyword>
<keyword evidence="5" id="KW-1185">Reference proteome</keyword>
<dbReference type="AlphaFoldDB" id="A0A1T4LVL8"/>
<gene>
    <name evidence="4" type="ORF">SAMN02745191_1056</name>
</gene>
<dbReference type="InterPro" id="IPR037185">
    <property type="entry name" value="EmrE-like"/>
</dbReference>
<dbReference type="GO" id="GO:0016020">
    <property type="term" value="C:membrane"/>
    <property type="evidence" value="ECO:0007669"/>
    <property type="project" value="InterPro"/>
</dbReference>
<keyword evidence="2" id="KW-1133">Transmembrane helix</keyword>
<feature type="transmembrane region" description="Helical" evidence="2">
    <location>
        <begin position="34"/>
        <end position="53"/>
    </location>
</feature>
<feature type="transmembrane region" description="Helical" evidence="2">
    <location>
        <begin position="65"/>
        <end position="85"/>
    </location>
</feature>
<reference evidence="5" key="1">
    <citation type="submission" date="2017-02" db="EMBL/GenBank/DDBJ databases">
        <authorList>
            <person name="Varghese N."/>
            <person name="Submissions S."/>
        </authorList>
    </citation>
    <scope>NUCLEOTIDE SEQUENCE [LARGE SCALE GENOMIC DNA]</scope>
    <source>
        <strain evidence="5">ATCC 25662</strain>
    </source>
</reference>
<evidence type="ECO:0000313" key="4">
    <source>
        <dbReference type="EMBL" id="SJZ58504.1"/>
    </source>
</evidence>
<accession>A0A1T4LVL8</accession>
<protein>
    <submittedName>
        <fullName evidence="4">EamA-like transporter family protein</fullName>
    </submittedName>
</protein>
<dbReference type="SUPFAM" id="SSF103481">
    <property type="entry name" value="Multidrug resistance efflux transporter EmrE"/>
    <property type="match status" value="1"/>
</dbReference>
<dbReference type="Pfam" id="PF00892">
    <property type="entry name" value="EamA"/>
    <property type="match status" value="1"/>
</dbReference>
<evidence type="ECO:0000256" key="2">
    <source>
        <dbReference type="SAM" id="Phobius"/>
    </source>
</evidence>
<organism evidence="4 5">
    <name type="scientific">Anaerorhabdus furcosa</name>
    <dbReference type="NCBI Taxonomy" id="118967"/>
    <lineage>
        <taxon>Bacteria</taxon>
        <taxon>Bacillati</taxon>
        <taxon>Bacillota</taxon>
        <taxon>Erysipelotrichia</taxon>
        <taxon>Erysipelotrichales</taxon>
        <taxon>Erysipelotrichaceae</taxon>
        <taxon>Anaerorhabdus</taxon>
    </lineage>
</organism>
<feature type="transmembrane region" description="Helical" evidence="2">
    <location>
        <begin position="91"/>
        <end position="108"/>
    </location>
</feature>
<comment type="similarity">
    <text evidence="1">Belongs to the EamA transporter family.</text>
</comment>
<dbReference type="Gene3D" id="1.10.3730.20">
    <property type="match status" value="1"/>
</dbReference>
<keyword evidence="2" id="KW-0472">Membrane</keyword>
<evidence type="ECO:0000256" key="1">
    <source>
        <dbReference type="ARBA" id="ARBA00007362"/>
    </source>
</evidence>